<feature type="domain" description="Lantibiotic dehydratase N-terminal" evidence="1">
    <location>
        <begin position="50"/>
        <end position="249"/>
    </location>
</feature>
<gene>
    <name evidence="2" type="ORF">SAMN05421505_10449</name>
</gene>
<name>A0A1G7U1C1_9ACTN</name>
<proteinExistence type="predicted"/>
<dbReference type="Pfam" id="PF04738">
    <property type="entry name" value="Lant_dehydr_N"/>
    <property type="match status" value="2"/>
</dbReference>
<feature type="domain" description="Lantibiotic dehydratase N-terminal" evidence="1">
    <location>
        <begin position="259"/>
        <end position="634"/>
    </location>
</feature>
<dbReference type="EMBL" id="FNCN01000004">
    <property type="protein sequence ID" value="SDG41283.1"/>
    <property type="molecule type" value="Genomic_DNA"/>
</dbReference>
<dbReference type="AlphaFoldDB" id="A0A1G7U1C1"/>
<dbReference type="Proteomes" id="UP000198923">
    <property type="component" value="Unassembled WGS sequence"/>
</dbReference>
<sequence>MTRVRRRIYMRSGAAMLRASVNLTGPNLPAWPGPDGTGEDWRTWIDRAWADRSFRRAVSSASPELARQVGVIVSGRPLKLRRMQRAALSVARYANRYVHRSTPFGWFAGVGLVEFGAGAFVRFGEGHEVCARVDPAELDGWLSERESDAVVMSDVDVCVNNLARVEGNRVFVPSEGDSRFSLALTSAVALVLKTAVAPIGCSVLVDKLSAEFPGVSEERSGALVRELLRVRLLRSAMRAAATVTDPSAGVPALTQTTAGTVDVRLDARVRLPETVSIEIETAATALARLATYPAGTAAWRRYIERFEERYGEGAEVELDRLVDPVSGLGLPDGFGQVEEPPRPMSRRDRLLLELAGTAAVEGRRSMILTEEMIEELEAAAGGPALVPAPHLELCAQVQSRSLAALDAGDFRVRVLTVSRAAGTMTGRFWHLFPEAASEYATLPTVDPQASLAQLSFHPARVGADLLARAPQVLPKIVSVGEFRHVGPDVHFASDLSVGLRAGHLYLTVTETGDRLELLTPTAINFVWNSFTPPLVRFLAEISRAATPQVTWFDWGAAWTLPFTPALHYRRSVLAAARWQLRARVLPDRTAPLERWVERLHTWRLGVGAPERVLLALDDQHLHLNLTLNLDLDLLRSHLSASRTAILHEAPPLDANGWIGGRAHSVVLPMRSSR</sequence>
<reference evidence="2 3" key="1">
    <citation type="submission" date="2016-10" db="EMBL/GenBank/DDBJ databases">
        <authorList>
            <person name="de Groot N.N."/>
        </authorList>
    </citation>
    <scope>NUCLEOTIDE SEQUENCE [LARGE SCALE GENOMIC DNA]</scope>
    <source>
        <strain evidence="2 3">CPCC 201354</strain>
    </source>
</reference>
<dbReference type="InterPro" id="IPR006827">
    <property type="entry name" value="Lant_deHydtase_N"/>
</dbReference>
<dbReference type="OrthoDB" id="1273722at2"/>
<accession>A0A1G7U1C1</accession>
<organism evidence="2 3">
    <name type="scientific">Sinosporangium album</name>
    <dbReference type="NCBI Taxonomy" id="504805"/>
    <lineage>
        <taxon>Bacteria</taxon>
        <taxon>Bacillati</taxon>
        <taxon>Actinomycetota</taxon>
        <taxon>Actinomycetes</taxon>
        <taxon>Streptosporangiales</taxon>
        <taxon>Streptosporangiaceae</taxon>
        <taxon>Sinosporangium</taxon>
    </lineage>
</organism>
<evidence type="ECO:0000313" key="2">
    <source>
        <dbReference type="EMBL" id="SDG41283.1"/>
    </source>
</evidence>
<dbReference type="STRING" id="504805.SAMN05421505_10449"/>
<evidence type="ECO:0000259" key="1">
    <source>
        <dbReference type="Pfam" id="PF04738"/>
    </source>
</evidence>
<keyword evidence="3" id="KW-1185">Reference proteome</keyword>
<evidence type="ECO:0000313" key="3">
    <source>
        <dbReference type="Proteomes" id="UP000198923"/>
    </source>
</evidence>
<protein>
    <submittedName>
        <fullName evidence="2">Lantibiotic dehydratase, C terminus</fullName>
    </submittedName>
</protein>